<sequence>MGVLDAVLMKAFGRPEGVAGRLGGWVMARGNGPTEKYVVELAAVQPKEHVVVLGPGPGVGLRAAAQYAGIVVGVDPSDTMLLAARQRCGDLVEAGKVQLVRGEAADTHQPDESASVVLSVNNVQLWADRPAGFAEIRRILKPGGRMLLSVHEKWAPGGLVEEIETAGFGGVETESWQPPTRTAGTAMIVTARKS</sequence>
<dbReference type="OrthoDB" id="9805171at2"/>
<dbReference type="PANTHER" id="PTHR42912">
    <property type="entry name" value="METHYLTRANSFERASE"/>
    <property type="match status" value="1"/>
</dbReference>
<proteinExistence type="predicted"/>
<dbReference type="Proteomes" id="UP000007967">
    <property type="component" value="Chromosome"/>
</dbReference>
<keyword evidence="2" id="KW-0808">Transferase</keyword>
<gene>
    <name evidence="2" type="ordered locus">Kfla_0638</name>
</gene>
<protein>
    <submittedName>
        <fullName evidence="2">Methyltransferase type 11</fullName>
    </submittedName>
</protein>
<name>D2PXB1_KRIFD</name>
<reference evidence="2 3" key="2">
    <citation type="journal article" date="2010" name="Stand. Genomic Sci.">
        <title>Complete genome sequence of Kribbella flavida type strain (IFO 14399).</title>
        <authorList>
            <person name="Pukall R."/>
            <person name="Lapidus A."/>
            <person name="Glavina Del Rio T."/>
            <person name="Copeland A."/>
            <person name="Tice H."/>
            <person name="Cheng J.-F."/>
            <person name="Lucas S."/>
            <person name="Chen F."/>
            <person name="Nolan M."/>
            <person name="LaButti K."/>
            <person name="Pati A."/>
            <person name="Ivanova N."/>
            <person name="Mavrommatis K."/>
            <person name="Mikhailova N."/>
            <person name="Pitluck S."/>
            <person name="Bruce D."/>
            <person name="Goodwin L."/>
            <person name="Land M."/>
            <person name="Hauser L."/>
            <person name="Chang Y.-J."/>
            <person name="Jeffries C.D."/>
            <person name="Chen A."/>
            <person name="Palaniappan K."/>
            <person name="Chain P."/>
            <person name="Rohde M."/>
            <person name="Goeker M."/>
            <person name="Bristow J."/>
            <person name="Eisen J.A."/>
            <person name="Markowitz V."/>
            <person name="Hugenholtz P."/>
            <person name="Kyrpides N.C."/>
            <person name="Klenk H.-P."/>
            <person name="Brettin T."/>
        </authorList>
    </citation>
    <scope>NUCLEOTIDE SEQUENCE [LARGE SCALE GENOMIC DNA]</scope>
    <source>
        <strain evidence="3">DSM 17836 / JCM 10339 / NBRC 14399</strain>
    </source>
</reference>
<evidence type="ECO:0000313" key="2">
    <source>
        <dbReference type="EMBL" id="ADB29759.1"/>
    </source>
</evidence>
<dbReference type="InterPro" id="IPR050508">
    <property type="entry name" value="Methyltransf_Superfamily"/>
</dbReference>
<dbReference type="Gene3D" id="3.40.50.150">
    <property type="entry name" value="Vaccinia Virus protein VP39"/>
    <property type="match status" value="1"/>
</dbReference>
<dbReference type="STRING" id="479435.Kfla_0638"/>
<keyword evidence="3" id="KW-1185">Reference proteome</keyword>
<organism evidence="2 3">
    <name type="scientific">Kribbella flavida (strain DSM 17836 / JCM 10339 / NBRC 14399)</name>
    <dbReference type="NCBI Taxonomy" id="479435"/>
    <lineage>
        <taxon>Bacteria</taxon>
        <taxon>Bacillati</taxon>
        <taxon>Actinomycetota</taxon>
        <taxon>Actinomycetes</taxon>
        <taxon>Propionibacteriales</taxon>
        <taxon>Kribbellaceae</taxon>
        <taxon>Kribbella</taxon>
    </lineage>
</organism>
<dbReference type="GO" id="GO:0008757">
    <property type="term" value="F:S-adenosylmethionine-dependent methyltransferase activity"/>
    <property type="evidence" value="ECO:0007669"/>
    <property type="project" value="InterPro"/>
</dbReference>
<dbReference type="GO" id="GO:0032259">
    <property type="term" value="P:methylation"/>
    <property type="evidence" value="ECO:0007669"/>
    <property type="project" value="UniProtKB-KW"/>
</dbReference>
<dbReference type="PANTHER" id="PTHR42912:SF80">
    <property type="entry name" value="METHYLTRANSFERASE DOMAIN-CONTAINING PROTEIN"/>
    <property type="match status" value="1"/>
</dbReference>
<feature type="domain" description="Methyltransferase type 11" evidence="1">
    <location>
        <begin position="53"/>
        <end position="147"/>
    </location>
</feature>
<dbReference type="InterPro" id="IPR029063">
    <property type="entry name" value="SAM-dependent_MTases_sf"/>
</dbReference>
<accession>D2PXB1</accession>
<keyword evidence="2" id="KW-0489">Methyltransferase</keyword>
<dbReference type="Pfam" id="PF08241">
    <property type="entry name" value="Methyltransf_11"/>
    <property type="match status" value="1"/>
</dbReference>
<evidence type="ECO:0000259" key="1">
    <source>
        <dbReference type="Pfam" id="PF08241"/>
    </source>
</evidence>
<dbReference type="InterPro" id="IPR013216">
    <property type="entry name" value="Methyltransf_11"/>
</dbReference>
<dbReference type="AlphaFoldDB" id="D2PXB1"/>
<reference evidence="3" key="1">
    <citation type="submission" date="2009-09" db="EMBL/GenBank/DDBJ databases">
        <title>The complete genome of Kribbella flavida DSM 17836.</title>
        <authorList>
            <consortium name="US DOE Joint Genome Institute (JGI-PGF)"/>
            <person name="Lucas S."/>
            <person name="Copeland A."/>
            <person name="Lapidus A."/>
            <person name="Glavina del Rio T."/>
            <person name="Dalin E."/>
            <person name="Tice H."/>
            <person name="Bruce D."/>
            <person name="Goodwin L."/>
            <person name="Pitluck S."/>
            <person name="Kyrpides N."/>
            <person name="Mavromatis K."/>
            <person name="Ivanova N."/>
            <person name="Saunders E."/>
            <person name="Brettin T."/>
            <person name="Detter J.C."/>
            <person name="Han C."/>
            <person name="Larimer F."/>
            <person name="Land M."/>
            <person name="Hauser L."/>
            <person name="Markowitz V."/>
            <person name="Cheng J.-F."/>
            <person name="Hugenholtz P."/>
            <person name="Woyke T."/>
            <person name="Wu D."/>
            <person name="Pukall R."/>
            <person name="Klenk H.-P."/>
            <person name="Eisen J.A."/>
        </authorList>
    </citation>
    <scope>NUCLEOTIDE SEQUENCE [LARGE SCALE GENOMIC DNA]</scope>
    <source>
        <strain evidence="3">DSM 17836 / JCM 10339 / NBRC 14399</strain>
    </source>
</reference>
<evidence type="ECO:0000313" key="3">
    <source>
        <dbReference type="Proteomes" id="UP000007967"/>
    </source>
</evidence>
<dbReference type="KEGG" id="kfl:Kfla_0638"/>
<dbReference type="SUPFAM" id="SSF53335">
    <property type="entry name" value="S-adenosyl-L-methionine-dependent methyltransferases"/>
    <property type="match status" value="1"/>
</dbReference>
<dbReference type="CDD" id="cd02440">
    <property type="entry name" value="AdoMet_MTases"/>
    <property type="match status" value="1"/>
</dbReference>
<dbReference type="EMBL" id="CP001736">
    <property type="protein sequence ID" value="ADB29759.1"/>
    <property type="molecule type" value="Genomic_DNA"/>
</dbReference>
<dbReference type="HOGENOM" id="CLU_081534_2_0_11"/>
<dbReference type="eggNOG" id="COG2226">
    <property type="taxonomic scope" value="Bacteria"/>
</dbReference>